<dbReference type="Proteomes" id="UP001172386">
    <property type="component" value="Unassembled WGS sequence"/>
</dbReference>
<evidence type="ECO:0000313" key="2">
    <source>
        <dbReference type="Proteomes" id="UP001172386"/>
    </source>
</evidence>
<gene>
    <name evidence="1" type="ORF">H2198_003070</name>
</gene>
<organism evidence="1 2">
    <name type="scientific">Neophaeococcomyces mojaviensis</name>
    <dbReference type="NCBI Taxonomy" id="3383035"/>
    <lineage>
        <taxon>Eukaryota</taxon>
        <taxon>Fungi</taxon>
        <taxon>Dikarya</taxon>
        <taxon>Ascomycota</taxon>
        <taxon>Pezizomycotina</taxon>
        <taxon>Eurotiomycetes</taxon>
        <taxon>Chaetothyriomycetidae</taxon>
        <taxon>Chaetothyriales</taxon>
        <taxon>Chaetothyriales incertae sedis</taxon>
        <taxon>Neophaeococcomyces</taxon>
    </lineage>
</organism>
<comment type="caution">
    <text evidence="1">The sequence shown here is derived from an EMBL/GenBank/DDBJ whole genome shotgun (WGS) entry which is preliminary data.</text>
</comment>
<proteinExistence type="predicted"/>
<accession>A0ACC3ACT1</accession>
<dbReference type="EMBL" id="JAPDRQ010000039">
    <property type="protein sequence ID" value="KAJ9659495.1"/>
    <property type="molecule type" value="Genomic_DNA"/>
</dbReference>
<sequence length="627" mass="70160">MPGIRPQLLAIHTTLICGTFIGAVDALREGSGFDRDACYNRTREWLAAGNRSNAEFFSRNPSTGAFLDGPNDTALTIAGCQNFCGKGTWYWDAGPRVTTWIIPVLLLLSNIELSPIDKRRFMTIVHALGDPIDSLWSMIHKIYTWHRLYEIGLSKCLPDVRTGFRDEHRARIIATVLAGFEEISGAWITDEGHYHMICRQLGKLGERDEDEAKFREWHKTARELADSRTNEFLRTALAIIVYGFGLISAFQPDVGGGNTTPPGGRIACAIFMSWLVPAALLSNTIGAYSSRRTCLDIMSHFIVAAGPRPVQGGNNNNNHMVVANTVADSITPTRIDGNNHKSATIAAGTSAERLLGDTEASGAVRTTNGGNDIPMNTYRRSRNGSKSYYDKMALVGTDSWEVYFNSMQWLGSIYTYRPWKGLHLGYNHPSHPRSRNFLMLLGAFLPVLVSALGAFIILYYAIPKGFSCRHVWVIAVFVCWIFSVGYTWVLYFFVQGAAHWWAVLIKDGIIGGANLLMVIFSTVGLFNNCYCWSAAMTFGAAASVPLVTDQPYEDNGKHIYQFVVMSCMLVHLVFFVTILTWWHKGVKLVRWSEKDRRGEWTYSMGEKLKYTPENHLIFWVFKGEAGM</sequence>
<keyword evidence="2" id="KW-1185">Reference proteome</keyword>
<protein>
    <submittedName>
        <fullName evidence="1">Uncharacterized protein</fullName>
    </submittedName>
</protein>
<evidence type="ECO:0000313" key="1">
    <source>
        <dbReference type="EMBL" id="KAJ9659495.1"/>
    </source>
</evidence>
<reference evidence="1" key="1">
    <citation type="submission" date="2022-10" db="EMBL/GenBank/DDBJ databases">
        <title>Culturing micro-colonial fungi from biological soil crusts in the Mojave desert and describing Neophaeococcomyces mojavensis, and introducing the new genera and species Taxawa tesnikishii.</title>
        <authorList>
            <person name="Kurbessoian T."/>
            <person name="Stajich J.E."/>
        </authorList>
    </citation>
    <scope>NUCLEOTIDE SEQUENCE</scope>
    <source>
        <strain evidence="1">JES_112</strain>
    </source>
</reference>
<name>A0ACC3ACT1_9EURO</name>